<sequence length="295" mass="32865">MAKYSRSTIFAIAIAGFMVIIMVAAPLASLFWGSDDSDSNDNMPQSIETPDNRVSLSRAGKLIDHRLDSITDGLNMSPPIAFGARYINSEELEGTPLEPLMYPSDTYGTEITKGYLAWFGDGTRIEMHTLSQGKFLPKYLSSSEYQGYMMFMRPERDEGGNYMFAIMGDPCIMGHRSRVESVVDTIENENASGSYMYYAQLLEHVDLDAPVQMVMMSTPTAQQYYEELHALDDGRCERKLTCIGISENATATLNELAVNMTDDIECEVAFNQTDLNLTIARITGNFTAVIDAEIY</sequence>
<gene>
    <name evidence="2" type="ORF">FJIOJMEM_00012</name>
</gene>
<reference evidence="2" key="1">
    <citation type="submission" date="2020-06" db="EMBL/GenBank/DDBJ databases">
        <title>Unique genomic features of the anaerobic methanotrophic archaea.</title>
        <authorList>
            <person name="Chadwick G.L."/>
            <person name="Skennerton C.T."/>
            <person name="Laso-Perez R."/>
            <person name="Leu A.O."/>
            <person name="Speth D.R."/>
            <person name="Yu H."/>
            <person name="Morgan-Lang C."/>
            <person name="Hatzenpichler R."/>
            <person name="Goudeau D."/>
            <person name="Malmstrom R."/>
            <person name="Brazelton W.J."/>
            <person name="Woyke T."/>
            <person name="Hallam S.J."/>
            <person name="Tyson G.W."/>
            <person name="Wegener G."/>
            <person name="Boetius A."/>
            <person name="Orphan V."/>
        </authorList>
    </citation>
    <scope>NUCLEOTIDE SEQUENCE</scope>
</reference>
<proteinExistence type="predicted"/>
<keyword evidence="1" id="KW-0812">Transmembrane</keyword>
<keyword evidence="1" id="KW-1133">Transmembrane helix</keyword>
<accession>A0A7G9YI52</accession>
<evidence type="ECO:0000256" key="1">
    <source>
        <dbReference type="SAM" id="Phobius"/>
    </source>
</evidence>
<name>A0A7G9YI52_9EURY</name>
<evidence type="ECO:0000313" key="2">
    <source>
        <dbReference type="EMBL" id="QNO47686.1"/>
    </source>
</evidence>
<dbReference type="AlphaFoldDB" id="A0A7G9YI52"/>
<organism evidence="2">
    <name type="scientific">Candidatus Methanogaster sp. ANME-2c ERB4</name>
    <dbReference type="NCBI Taxonomy" id="2759911"/>
    <lineage>
        <taxon>Archaea</taxon>
        <taxon>Methanobacteriati</taxon>
        <taxon>Methanobacteriota</taxon>
        <taxon>Stenosarchaea group</taxon>
        <taxon>Methanomicrobia</taxon>
        <taxon>Methanosarcinales</taxon>
        <taxon>ANME-2 cluster</taxon>
        <taxon>Candidatus Methanogasteraceae</taxon>
        <taxon>Candidatus Methanogaster</taxon>
    </lineage>
</organism>
<keyword evidence="1" id="KW-0472">Membrane</keyword>
<protein>
    <submittedName>
        <fullName evidence="2">Uncharacterized protein</fullName>
    </submittedName>
</protein>
<dbReference type="EMBL" id="MT631271">
    <property type="protein sequence ID" value="QNO47686.1"/>
    <property type="molecule type" value="Genomic_DNA"/>
</dbReference>
<feature type="transmembrane region" description="Helical" evidence="1">
    <location>
        <begin position="9"/>
        <end position="32"/>
    </location>
</feature>